<dbReference type="PANTHER" id="PTHR35218">
    <property type="entry name" value="RNASE H DOMAIN-CONTAINING PROTEIN"/>
    <property type="match status" value="1"/>
</dbReference>
<proteinExistence type="predicted"/>
<dbReference type="Gene3D" id="3.60.10.10">
    <property type="entry name" value="Endonuclease/exonuclease/phosphatase"/>
    <property type="match status" value="1"/>
</dbReference>
<evidence type="ECO:0000313" key="1">
    <source>
        <dbReference type="EMBL" id="KAJ8428426.1"/>
    </source>
</evidence>
<accession>A0A9Q1GWV3</accession>
<sequence length="291" mass="33781">MLSDRSEVTFLLGRFMNPNDSRSDVIPGEVDVRQEEGILKTHISGDKADRVCRRSGFDRWHRSEACGFQGEGIWILWDSQESDIEIVQSEMQFITTWVTHGRQMRWLFTAVYTSPHQQEREAFWANIHQFGTIAHQPWLLVGGYNDTINLAARNHGGIKMLRRCDRFKHYIENNGFIDLGFSRHQYTWVRGNNESTQKWPYAMRSGKPVNTQGFAKLPCKPKLFQFQVPWNTHEGFERALQKNSCNKNAIVPALQSLSSALNIWNKEVFGNLFKRKQKLLGAPSRHIKETK</sequence>
<dbReference type="EMBL" id="JAKOGI010001007">
    <property type="protein sequence ID" value="KAJ8428426.1"/>
    <property type="molecule type" value="Genomic_DNA"/>
</dbReference>
<reference evidence="1" key="1">
    <citation type="submission" date="2022-04" db="EMBL/GenBank/DDBJ databases">
        <title>Carnegiea gigantea Genome sequencing and assembly v2.</title>
        <authorList>
            <person name="Copetti D."/>
            <person name="Sanderson M.J."/>
            <person name="Burquez A."/>
            <person name="Wojciechowski M.F."/>
        </authorList>
    </citation>
    <scope>NUCLEOTIDE SEQUENCE</scope>
    <source>
        <strain evidence="1">SGP5-SGP5p</strain>
        <tissue evidence="1">Aerial part</tissue>
    </source>
</reference>
<gene>
    <name evidence="1" type="ORF">Cgig2_003128</name>
</gene>
<dbReference type="InterPro" id="IPR036691">
    <property type="entry name" value="Endo/exonu/phosph_ase_sf"/>
</dbReference>
<dbReference type="Proteomes" id="UP001153076">
    <property type="component" value="Unassembled WGS sequence"/>
</dbReference>
<keyword evidence="2" id="KW-1185">Reference proteome</keyword>
<name>A0A9Q1GWV3_9CARY</name>
<dbReference type="OrthoDB" id="1713746at2759"/>
<dbReference type="AlphaFoldDB" id="A0A9Q1GWV3"/>
<dbReference type="SUPFAM" id="SSF56219">
    <property type="entry name" value="DNase I-like"/>
    <property type="match status" value="1"/>
</dbReference>
<evidence type="ECO:0000313" key="2">
    <source>
        <dbReference type="Proteomes" id="UP001153076"/>
    </source>
</evidence>
<organism evidence="1 2">
    <name type="scientific">Carnegiea gigantea</name>
    <dbReference type="NCBI Taxonomy" id="171969"/>
    <lineage>
        <taxon>Eukaryota</taxon>
        <taxon>Viridiplantae</taxon>
        <taxon>Streptophyta</taxon>
        <taxon>Embryophyta</taxon>
        <taxon>Tracheophyta</taxon>
        <taxon>Spermatophyta</taxon>
        <taxon>Magnoliopsida</taxon>
        <taxon>eudicotyledons</taxon>
        <taxon>Gunneridae</taxon>
        <taxon>Pentapetalae</taxon>
        <taxon>Caryophyllales</taxon>
        <taxon>Cactineae</taxon>
        <taxon>Cactaceae</taxon>
        <taxon>Cactoideae</taxon>
        <taxon>Echinocereeae</taxon>
        <taxon>Carnegiea</taxon>
    </lineage>
</organism>
<protein>
    <submittedName>
        <fullName evidence="1">Uncharacterized protein</fullName>
    </submittedName>
</protein>
<dbReference type="PANTHER" id="PTHR35218:SF9">
    <property type="entry name" value="ENDONUCLEASE_EXONUCLEASE_PHOSPHATASE DOMAIN-CONTAINING PROTEIN"/>
    <property type="match status" value="1"/>
</dbReference>
<comment type="caution">
    <text evidence="1">The sequence shown here is derived from an EMBL/GenBank/DDBJ whole genome shotgun (WGS) entry which is preliminary data.</text>
</comment>